<sequence length="761" mass="82844">MHHESDRGTTPEAVLPQLASWWQDAAWVPEVVEIAGPPRSGRTETLRRLSQEIPDAASLDATGLTVEELQDAICEICEVDLVGAADADWSPSDRAEERRLVLLSNTQRAGRTRHSSHPRRCADFHLDHLARSGGLGIIVEVSDGSHENDEIRGSDGRDGHREKRRRFTLVPHAGTPEAIASESVVREIRALALAEGRHVPIPVWQALAQAHGAEHATAERLTQLAQEHPALLRLDSGQVRFCHEYDADRLRDSTPVALRRAVNHRICAWLRAHTAGLYHADGWQASGDIGGYAATALPMHALHAGESDLLINDGRLAANVAQDALLDALSCMPDPVPGNSGASDAFYAHLNGIAPPSQREWAAWLHLMAVARGDANRAREIESSGVRLPWKVRWTHWRPPGGWQARFTEPGSIVSLTAVRKDKRDLVVSFGEFTRAIRIWDLETGEQEFPAFAEELPQEVAESLSWPGSRTTPITAQQLRKAAVPSGLQGLDEDLLSCSLTLGGLRLLAGSGGIIALESTGSTHSTDATHSTGPTRSTDPTRPTDPTHSNDPTRPAHPVELAPLRNEALVWPYRPVNDPVLAEAEPLTRQALDELFGSDFTQRVPAGSLPSGLTDETAQRILTEIGLPPVDVVGLGLDPIAETGLREVAWPAAAPESGRTGPFFRIGKWWGGTVVIDGGSGEVLRTPSEDEPPAWSDDFVVASHLEKFLTMVHFFTTGVHMLAATRNRMEGVYLRVHLETGLESLDARGAESPAWMYQLRS</sequence>
<proteinExistence type="predicted"/>
<feature type="compositionally biased region" description="Low complexity" evidence="1">
    <location>
        <begin position="531"/>
        <end position="547"/>
    </location>
</feature>
<protein>
    <submittedName>
        <fullName evidence="2">SUKH-4 family immunity protein</fullName>
    </submittedName>
</protein>
<dbReference type="RefSeq" id="WP_248866235.1">
    <property type="nucleotide sequence ID" value="NZ_CP086322.1"/>
</dbReference>
<dbReference type="EMBL" id="CP086322">
    <property type="protein sequence ID" value="UQA95318.1"/>
    <property type="molecule type" value="Genomic_DNA"/>
</dbReference>
<gene>
    <name evidence="2" type="ORF">K9S39_28775</name>
</gene>
<evidence type="ECO:0000313" key="2">
    <source>
        <dbReference type="EMBL" id="UQA95318.1"/>
    </source>
</evidence>
<reference evidence="2" key="1">
    <citation type="submission" date="2021-10" db="EMBL/GenBank/DDBJ databases">
        <title>Streptomyces nigrumlapis sp.nov.,an antimicrobial producing actinobacterium isolated from Black Gobi rocks.</title>
        <authorList>
            <person name="Wen Y."/>
            <person name="Zhang W."/>
            <person name="Liu X.G."/>
        </authorList>
    </citation>
    <scope>NUCLEOTIDE SEQUENCE</scope>
    <source>
        <strain evidence="2">ST13-2-2</strain>
    </source>
</reference>
<dbReference type="Proteomes" id="UP000830115">
    <property type="component" value="Chromosome"/>
</dbReference>
<dbReference type="Pfam" id="PF14435">
    <property type="entry name" value="SUKH-4"/>
    <property type="match status" value="1"/>
</dbReference>
<name>A0ABY4MC87_9ACTN</name>
<organism evidence="2 3">
    <name type="scientific">Streptomyces halobius</name>
    <dbReference type="NCBI Taxonomy" id="2879846"/>
    <lineage>
        <taxon>Bacteria</taxon>
        <taxon>Bacillati</taxon>
        <taxon>Actinomycetota</taxon>
        <taxon>Actinomycetes</taxon>
        <taxon>Kitasatosporales</taxon>
        <taxon>Streptomycetaceae</taxon>
        <taxon>Streptomyces</taxon>
    </lineage>
</organism>
<dbReference type="InterPro" id="IPR025851">
    <property type="entry name" value="SUKH-4"/>
</dbReference>
<feature type="region of interest" description="Disordered" evidence="1">
    <location>
        <begin position="519"/>
        <end position="558"/>
    </location>
</feature>
<evidence type="ECO:0000256" key="1">
    <source>
        <dbReference type="SAM" id="MobiDB-lite"/>
    </source>
</evidence>
<feature type="compositionally biased region" description="Polar residues" evidence="1">
    <location>
        <begin position="519"/>
        <end position="530"/>
    </location>
</feature>
<accession>A0ABY4MC87</accession>
<evidence type="ECO:0000313" key="3">
    <source>
        <dbReference type="Proteomes" id="UP000830115"/>
    </source>
</evidence>
<keyword evidence="3" id="KW-1185">Reference proteome</keyword>